<dbReference type="NCBIfam" id="TIGR01845">
    <property type="entry name" value="outer_NodT"/>
    <property type="match status" value="1"/>
</dbReference>
<dbReference type="RefSeq" id="WP_092016501.1">
    <property type="nucleotide sequence ID" value="NZ_FOXH01000005.1"/>
</dbReference>
<comment type="similarity">
    <text evidence="1 2">Belongs to the outer membrane factor (OMF) (TC 1.B.17) family.</text>
</comment>
<keyword evidence="2" id="KW-0812">Transmembrane</keyword>
<dbReference type="Proteomes" id="UP000199306">
    <property type="component" value="Unassembled WGS sequence"/>
</dbReference>
<proteinExistence type="inferred from homology"/>
<dbReference type="Gene3D" id="2.20.200.10">
    <property type="entry name" value="Outer membrane efflux proteins (OEP)"/>
    <property type="match status" value="1"/>
</dbReference>
<dbReference type="SUPFAM" id="SSF56954">
    <property type="entry name" value="Outer membrane efflux proteins (OEP)"/>
    <property type="match status" value="1"/>
</dbReference>
<dbReference type="GO" id="GO:0005886">
    <property type="term" value="C:plasma membrane"/>
    <property type="evidence" value="ECO:0007669"/>
    <property type="project" value="UniProtKB-SubCell"/>
</dbReference>
<keyword evidence="5" id="KW-1185">Reference proteome</keyword>
<evidence type="ECO:0000256" key="1">
    <source>
        <dbReference type="ARBA" id="ARBA00007613"/>
    </source>
</evidence>
<dbReference type="InterPro" id="IPR010131">
    <property type="entry name" value="MdtP/NodT-like"/>
</dbReference>
<feature type="coiled-coil region" evidence="3">
    <location>
        <begin position="431"/>
        <end position="458"/>
    </location>
</feature>
<protein>
    <submittedName>
        <fullName evidence="4">Efflux transporter, outer membrane factor (OMF) lipoprotein, NodT family</fullName>
    </submittedName>
</protein>
<dbReference type="InterPro" id="IPR003423">
    <property type="entry name" value="OMP_efflux"/>
</dbReference>
<keyword evidence="2" id="KW-1134">Transmembrane beta strand</keyword>
<dbReference type="PROSITE" id="PS51257">
    <property type="entry name" value="PROKAR_LIPOPROTEIN"/>
    <property type="match status" value="1"/>
</dbReference>
<evidence type="ECO:0000256" key="3">
    <source>
        <dbReference type="SAM" id="Coils"/>
    </source>
</evidence>
<comment type="subcellular location">
    <subcellularLocation>
        <location evidence="2">Cell membrane</location>
        <topology evidence="2">Lipid-anchor</topology>
    </subcellularLocation>
</comment>
<evidence type="ECO:0000256" key="2">
    <source>
        <dbReference type="RuleBase" id="RU362097"/>
    </source>
</evidence>
<name>A0A1I5SMB7_9BACT</name>
<reference evidence="4 5" key="1">
    <citation type="submission" date="2016-10" db="EMBL/GenBank/DDBJ databases">
        <authorList>
            <person name="de Groot N.N."/>
        </authorList>
    </citation>
    <scope>NUCLEOTIDE SEQUENCE [LARGE SCALE GENOMIC DNA]</scope>
    <source>
        <strain evidence="5">E92,LMG 26720,CCM 7988</strain>
    </source>
</reference>
<dbReference type="STRING" id="1079859.SAMN04515674_105103"/>
<gene>
    <name evidence="4" type="ORF">SAMN04515674_105103</name>
</gene>
<dbReference type="PANTHER" id="PTHR30203">
    <property type="entry name" value="OUTER MEMBRANE CATION EFFLUX PROTEIN"/>
    <property type="match status" value="1"/>
</dbReference>
<evidence type="ECO:0000313" key="4">
    <source>
        <dbReference type="EMBL" id="SFP71934.1"/>
    </source>
</evidence>
<dbReference type="OrthoDB" id="9770517at2"/>
<organism evidence="4 5">
    <name type="scientific">Pseudarcicella hirudinis</name>
    <dbReference type="NCBI Taxonomy" id="1079859"/>
    <lineage>
        <taxon>Bacteria</taxon>
        <taxon>Pseudomonadati</taxon>
        <taxon>Bacteroidota</taxon>
        <taxon>Cytophagia</taxon>
        <taxon>Cytophagales</taxon>
        <taxon>Flectobacillaceae</taxon>
        <taxon>Pseudarcicella</taxon>
    </lineage>
</organism>
<keyword evidence="3" id="KW-0175">Coiled coil</keyword>
<evidence type="ECO:0000313" key="5">
    <source>
        <dbReference type="Proteomes" id="UP000199306"/>
    </source>
</evidence>
<dbReference type="Gene3D" id="1.20.1600.10">
    <property type="entry name" value="Outer membrane efflux proteins (OEP)"/>
    <property type="match status" value="1"/>
</dbReference>
<keyword evidence="2" id="KW-0472">Membrane</keyword>
<dbReference type="AlphaFoldDB" id="A0A1I5SMB7"/>
<accession>A0A1I5SMB7</accession>
<dbReference type="GO" id="GO:0015562">
    <property type="term" value="F:efflux transmembrane transporter activity"/>
    <property type="evidence" value="ECO:0007669"/>
    <property type="project" value="InterPro"/>
</dbReference>
<keyword evidence="2 4" id="KW-0449">Lipoprotein</keyword>
<dbReference type="Pfam" id="PF02321">
    <property type="entry name" value="OEP"/>
    <property type="match status" value="2"/>
</dbReference>
<sequence>MKSINKNMILGFALTIGLSSCVLSRKYARPEMNLPETYRNHIAVTADTIQLPWKAFFRDPQLIKLIEKALEKNNEVATALKNIEQLELAFKQAKLGLLPALDLNAGASRAWQSKNTLNGSLSEQFVGTTYLDDFNASLRLSWEADIWGKVKMHKDASKANYFAQKEHLSALKTRIISQVAQAYYNLVGLDEQLKIARQNILLSDSTLQMMRLQYQAGQINSLALNQAEAQRKTAELLVPLALQNIEVQENALSILCGSYPDSITRSGSLSGVMPEQILAYGVPAQLLSRRPDVKAAEYAVVSANAKTGLAQADMYPGFSLSPQVGVNSLKFSNWFDLPGSVTKTLAINLTQPVFQKKALKTAYETAVLEQEKTVIQFRQSVMTAVNEVSDAMAKYKGASERLNLVQEKTGLLQKATGDAIKLYSSGMATYLEVITAQNNRLQNDLEAINIRMDHLNAITDLYRALGGGVE</sequence>
<dbReference type="EMBL" id="FOXH01000005">
    <property type="protein sequence ID" value="SFP71934.1"/>
    <property type="molecule type" value="Genomic_DNA"/>
</dbReference>
<keyword evidence="2" id="KW-0564">Palmitate</keyword>